<dbReference type="SUPFAM" id="SSF53474">
    <property type="entry name" value="alpha/beta-Hydrolases"/>
    <property type="match status" value="1"/>
</dbReference>
<sequence length="316" mass="33460">MTDTPYIRPDMKAFLDMMAQVNGPKLVDMTLEEARASYQAMHNLADRPARDLAVIRDLSCPGPNGDIPLRLYDARESRDEAAPVIVFYHGGGFVIGDLDTHHALCTEIAALMDLPLVAVHYARAPEAPFPAAILDCEAATRWVASSPAELGRTASGIITIGDSAGGNATVVVGQLLGANPAAVPVVLQVPIFPLVADANGSDSMAAFSEGFLLTADTMGFFDAAYNADRADPRGFPILGDHSDAPPTIVATASLDPIRDSGRAYARALVDAGRDVVFLEMRGVTHSFTNLRAAVPSTQKDLERVIAAMKFMLGSPA</sequence>
<dbReference type="AlphaFoldDB" id="A0A1A7BMQ4"/>
<dbReference type="PATRIC" id="fig|1300349.4.peg.568"/>
<dbReference type="RefSeq" id="WP_068862265.1">
    <property type="nucleotide sequence ID" value="NZ_LZYB01000001.1"/>
</dbReference>
<evidence type="ECO:0000313" key="3">
    <source>
        <dbReference type="EMBL" id="OBV12440.1"/>
    </source>
</evidence>
<dbReference type="EMBL" id="LZYB01000001">
    <property type="protein sequence ID" value="OBV12440.1"/>
    <property type="molecule type" value="Genomic_DNA"/>
</dbReference>
<keyword evidence="4" id="KW-1185">Reference proteome</keyword>
<gene>
    <name evidence="3" type="ORF">I603_0571</name>
</gene>
<dbReference type="InterPro" id="IPR013094">
    <property type="entry name" value="AB_hydrolase_3"/>
</dbReference>
<evidence type="ECO:0000313" key="4">
    <source>
        <dbReference type="Proteomes" id="UP000092484"/>
    </source>
</evidence>
<protein>
    <submittedName>
        <fullName evidence="3">Lipase</fullName>
    </submittedName>
</protein>
<name>A0A1A7BMQ4_9SPHN</name>
<evidence type="ECO:0000256" key="1">
    <source>
        <dbReference type="ARBA" id="ARBA00022801"/>
    </source>
</evidence>
<dbReference type="InterPro" id="IPR029058">
    <property type="entry name" value="AB_hydrolase_fold"/>
</dbReference>
<dbReference type="InterPro" id="IPR050300">
    <property type="entry name" value="GDXG_lipolytic_enzyme"/>
</dbReference>
<dbReference type="Proteomes" id="UP000092484">
    <property type="component" value="Unassembled WGS sequence"/>
</dbReference>
<evidence type="ECO:0000259" key="2">
    <source>
        <dbReference type="Pfam" id="PF07859"/>
    </source>
</evidence>
<reference evidence="3 4" key="1">
    <citation type="submission" date="2016-06" db="EMBL/GenBank/DDBJ databases">
        <title>Genome sequence of Porphyrobacter dokdonensis DSW-74.</title>
        <authorList>
            <person name="Kim J.F."/>
            <person name="Song J.Y."/>
        </authorList>
    </citation>
    <scope>NUCLEOTIDE SEQUENCE [LARGE SCALE GENOMIC DNA]</scope>
    <source>
        <strain evidence="3 4">DSW-74</strain>
    </source>
</reference>
<accession>A0A1A7BMQ4</accession>
<dbReference type="Pfam" id="PF07859">
    <property type="entry name" value="Abhydrolase_3"/>
    <property type="match status" value="1"/>
</dbReference>
<comment type="caution">
    <text evidence="3">The sequence shown here is derived from an EMBL/GenBank/DDBJ whole genome shotgun (WGS) entry which is preliminary data.</text>
</comment>
<dbReference type="STRING" id="1300349.I603_0571"/>
<organism evidence="3 4">
    <name type="scientific">Erythrobacter dokdonensis DSW-74</name>
    <dbReference type="NCBI Taxonomy" id="1300349"/>
    <lineage>
        <taxon>Bacteria</taxon>
        <taxon>Pseudomonadati</taxon>
        <taxon>Pseudomonadota</taxon>
        <taxon>Alphaproteobacteria</taxon>
        <taxon>Sphingomonadales</taxon>
        <taxon>Erythrobacteraceae</taxon>
        <taxon>Erythrobacter/Porphyrobacter group</taxon>
        <taxon>Erythrobacter</taxon>
    </lineage>
</organism>
<proteinExistence type="predicted"/>
<feature type="domain" description="Alpha/beta hydrolase fold-3" evidence="2">
    <location>
        <begin position="85"/>
        <end position="288"/>
    </location>
</feature>
<keyword evidence="1" id="KW-0378">Hydrolase</keyword>
<dbReference type="PANTHER" id="PTHR48081:SF8">
    <property type="entry name" value="ALPHA_BETA HYDROLASE FOLD-3 DOMAIN-CONTAINING PROTEIN-RELATED"/>
    <property type="match status" value="1"/>
</dbReference>
<dbReference type="Gene3D" id="3.40.50.1820">
    <property type="entry name" value="alpha/beta hydrolase"/>
    <property type="match status" value="1"/>
</dbReference>
<dbReference type="GO" id="GO:0016787">
    <property type="term" value="F:hydrolase activity"/>
    <property type="evidence" value="ECO:0007669"/>
    <property type="project" value="UniProtKB-KW"/>
</dbReference>
<dbReference type="PANTHER" id="PTHR48081">
    <property type="entry name" value="AB HYDROLASE SUPERFAMILY PROTEIN C4A8.06C"/>
    <property type="match status" value="1"/>
</dbReference>